<proteinExistence type="predicted"/>
<dbReference type="Pfam" id="PF18925">
    <property type="entry name" value="DUF5675"/>
    <property type="match status" value="1"/>
</dbReference>
<reference evidence="2 3" key="1">
    <citation type="submission" date="2024-06" db="EMBL/GenBank/DDBJ databases">
        <title>Genomic Encyclopedia of Type Strains, Phase IV (KMG-IV): sequencing the most valuable type-strain genomes for metagenomic binning, comparative biology and taxonomic classification.</title>
        <authorList>
            <person name="Goeker M."/>
        </authorList>
    </citation>
    <scope>NUCLEOTIDE SEQUENCE [LARGE SCALE GENOMIC DNA]</scope>
    <source>
        <strain evidence="2 3">DSM 29388</strain>
    </source>
</reference>
<keyword evidence="3" id="KW-1185">Reference proteome</keyword>
<dbReference type="Proteomes" id="UP001549146">
    <property type="component" value="Unassembled WGS sequence"/>
</dbReference>
<dbReference type="RefSeq" id="WP_354505613.1">
    <property type="nucleotide sequence ID" value="NZ_JBEPMO010000001.1"/>
</dbReference>
<sequence length="131" mass="14975">MKFRLKRDYLPNGTNGRLTLDGMEICSTIELPWQDNLKEKSCIPEGEYRLEKRYSKKYGWHIELKDVPGRSLILFHPANYALSELRGCIAPVLTLLGEGVGGSSKIAFQRLKRYVYEGLKKSGDVRLLIKS</sequence>
<dbReference type="EMBL" id="JBEPMO010000001">
    <property type="protein sequence ID" value="MET3730556.1"/>
    <property type="molecule type" value="Genomic_DNA"/>
</dbReference>
<dbReference type="InterPro" id="IPR043732">
    <property type="entry name" value="DUF5675"/>
</dbReference>
<gene>
    <name evidence="2" type="ORF">ABID46_000108</name>
</gene>
<feature type="domain" description="DUF5675" evidence="1">
    <location>
        <begin position="5"/>
        <end position="116"/>
    </location>
</feature>
<accession>A0ABV2LPQ3</accession>
<comment type="caution">
    <text evidence="2">The sequence shown here is derived from an EMBL/GenBank/DDBJ whole genome shotgun (WGS) entry which is preliminary data.</text>
</comment>
<protein>
    <recommendedName>
        <fullName evidence="1">DUF5675 domain-containing protein</fullName>
    </recommendedName>
</protein>
<evidence type="ECO:0000259" key="1">
    <source>
        <dbReference type="Pfam" id="PF18925"/>
    </source>
</evidence>
<organism evidence="2 3">
    <name type="scientific">Moheibacter stercoris</name>
    <dbReference type="NCBI Taxonomy" id="1628251"/>
    <lineage>
        <taxon>Bacteria</taxon>
        <taxon>Pseudomonadati</taxon>
        <taxon>Bacteroidota</taxon>
        <taxon>Flavobacteriia</taxon>
        <taxon>Flavobacteriales</taxon>
        <taxon>Weeksellaceae</taxon>
        <taxon>Moheibacter</taxon>
    </lineage>
</organism>
<evidence type="ECO:0000313" key="3">
    <source>
        <dbReference type="Proteomes" id="UP001549146"/>
    </source>
</evidence>
<name>A0ABV2LPQ3_9FLAO</name>
<evidence type="ECO:0000313" key="2">
    <source>
        <dbReference type="EMBL" id="MET3730556.1"/>
    </source>
</evidence>